<protein>
    <recommendedName>
        <fullName evidence="12">Fluoride ion transporter CrcB</fullName>
    </recommendedName>
</protein>
<feature type="transmembrane region" description="Helical" evidence="9">
    <location>
        <begin position="68"/>
        <end position="91"/>
    </location>
</feature>
<sequence length="133" mass="15218">MNIAFEWIYAALIVSPLGAFSRYYLGISCKKCFHKWPVGTWISNFLASMILLYLTYERTSGKHQNSSVECFMILGVSKGFCGSLSTLSTFSMELDRLDFKSSIKYWSMTIVTIWAIYSVTMFLSTEKFTQLSC</sequence>
<reference evidence="11" key="1">
    <citation type="journal article" date="2018" name="Nat. Microbiol.">
        <title>Leveraging single-cell genomics to expand the fungal tree of life.</title>
        <authorList>
            <person name="Ahrendt S.R."/>
            <person name="Quandt C.A."/>
            <person name="Ciobanu D."/>
            <person name="Clum A."/>
            <person name="Salamov A."/>
            <person name="Andreopoulos B."/>
            <person name="Cheng J.F."/>
            <person name="Woyke T."/>
            <person name="Pelin A."/>
            <person name="Henrissat B."/>
            <person name="Reynolds N.K."/>
            <person name="Benny G.L."/>
            <person name="Smith M.E."/>
            <person name="James T.Y."/>
            <person name="Grigoriev I.V."/>
        </authorList>
    </citation>
    <scope>NUCLEOTIDE SEQUENCE [LARGE SCALE GENOMIC DNA]</scope>
    <source>
        <strain evidence="11">CSF55</strain>
    </source>
</reference>
<keyword evidence="3" id="KW-1003">Cell membrane</keyword>
<evidence type="ECO:0000256" key="6">
    <source>
        <dbReference type="ARBA" id="ARBA00023136"/>
    </source>
</evidence>
<dbReference type="PANTHER" id="PTHR28259:SF1">
    <property type="entry name" value="FLUORIDE EXPORT PROTEIN 1-RELATED"/>
    <property type="match status" value="1"/>
</dbReference>
<dbReference type="GO" id="GO:0005886">
    <property type="term" value="C:plasma membrane"/>
    <property type="evidence" value="ECO:0007669"/>
    <property type="project" value="UniProtKB-SubCell"/>
</dbReference>
<feature type="transmembrane region" description="Helical" evidence="9">
    <location>
        <begin position="103"/>
        <end position="123"/>
    </location>
</feature>
<evidence type="ECO:0008006" key="12">
    <source>
        <dbReference type="Google" id="ProtNLM"/>
    </source>
</evidence>
<dbReference type="EMBL" id="ML005722">
    <property type="protein sequence ID" value="RKP17676.1"/>
    <property type="molecule type" value="Genomic_DNA"/>
</dbReference>
<dbReference type="PANTHER" id="PTHR28259">
    <property type="entry name" value="FLUORIDE EXPORT PROTEIN 1-RELATED"/>
    <property type="match status" value="1"/>
</dbReference>
<comment type="catalytic activity">
    <reaction evidence="8">
        <text>fluoride(in) = fluoride(out)</text>
        <dbReference type="Rhea" id="RHEA:76159"/>
        <dbReference type="ChEBI" id="CHEBI:17051"/>
    </reaction>
    <physiologicalReaction direction="left-to-right" evidence="8">
        <dbReference type="Rhea" id="RHEA:76160"/>
    </physiologicalReaction>
</comment>
<comment type="subcellular location">
    <subcellularLocation>
        <location evidence="2">Cell membrane</location>
        <topology evidence="2">Multi-pass membrane protein</topology>
    </subcellularLocation>
</comment>
<evidence type="ECO:0000256" key="1">
    <source>
        <dbReference type="ARBA" id="ARBA00002598"/>
    </source>
</evidence>
<evidence type="ECO:0000256" key="2">
    <source>
        <dbReference type="ARBA" id="ARBA00004651"/>
    </source>
</evidence>
<evidence type="ECO:0000313" key="11">
    <source>
        <dbReference type="Proteomes" id="UP000281549"/>
    </source>
</evidence>
<feature type="transmembrane region" description="Helical" evidence="9">
    <location>
        <begin position="38"/>
        <end position="56"/>
    </location>
</feature>
<gene>
    <name evidence="10" type="ORF">ROZALSC1DRAFT_16084</name>
</gene>
<evidence type="ECO:0000256" key="3">
    <source>
        <dbReference type="ARBA" id="ARBA00022475"/>
    </source>
</evidence>
<feature type="transmembrane region" description="Helical" evidence="9">
    <location>
        <begin position="7"/>
        <end position="26"/>
    </location>
</feature>
<evidence type="ECO:0000256" key="8">
    <source>
        <dbReference type="ARBA" id="ARBA00035585"/>
    </source>
</evidence>
<evidence type="ECO:0000313" key="10">
    <source>
        <dbReference type="EMBL" id="RKP17676.1"/>
    </source>
</evidence>
<evidence type="ECO:0000256" key="9">
    <source>
        <dbReference type="SAM" id="Phobius"/>
    </source>
</evidence>
<proteinExistence type="inferred from homology"/>
<name>A0A4P9YE87_ROZAC</name>
<accession>A0A4P9YE87</accession>
<organism evidence="10 11">
    <name type="scientific">Rozella allomycis (strain CSF55)</name>
    <dbReference type="NCBI Taxonomy" id="988480"/>
    <lineage>
        <taxon>Eukaryota</taxon>
        <taxon>Fungi</taxon>
        <taxon>Fungi incertae sedis</taxon>
        <taxon>Cryptomycota</taxon>
        <taxon>Cryptomycota incertae sedis</taxon>
        <taxon>Rozella</taxon>
    </lineage>
</organism>
<keyword evidence="4 9" id="KW-0812">Transmembrane</keyword>
<dbReference type="AlphaFoldDB" id="A0A4P9YE87"/>
<keyword evidence="5 9" id="KW-1133">Transmembrane helix</keyword>
<dbReference type="GO" id="GO:1903425">
    <property type="term" value="F:fluoride transmembrane transporter activity"/>
    <property type="evidence" value="ECO:0007669"/>
    <property type="project" value="TreeGrafter"/>
</dbReference>
<dbReference type="Proteomes" id="UP000281549">
    <property type="component" value="Unassembled WGS sequence"/>
</dbReference>
<comment type="function">
    <text evidence="1">Fluoride channel required for the rapid expulsion of cytoplasmic fluoride.</text>
</comment>
<dbReference type="InterPro" id="IPR003691">
    <property type="entry name" value="FluC"/>
</dbReference>
<evidence type="ECO:0000256" key="7">
    <source>
        <dbReference type="ARBA" id="ARBA00035120"/>
    </source>
</evidence>
<keyword evidence="6 9" id="KW-0472">Membrane</keyword>
<comment type="similarity">
    <text evidence="7">Belongs to the fluoride channel Fluc/FEX (TC 1.A.43) family.</text>
</comment>
<evidence type="ECO:0000256" key="4">
    <source>
        <dbReference type="ARBA" id="ARBA00022692"/>
    </source>
</evidence>
<dbReference type="Pfam" id="PF02537">
    <property type="entry name" value="CRCB"/>
    <property type="match status" value="1"/>
</dbReference>
<evidence type="ECO:0000256" key="5">
    <source>
        <dbReference type="ARBA" id="ARBA00022989"/>
    </source>
</evidence>